<accession>A0ABY7EEE4</accession>
<keyword evidence="3" id="KW-1185">Reference proteome</keyword>
<keyword evidence="1" id="KW-0812">Transmembrane</keyword>
<gene>
    <name evidence="2" type="ORF">MAR_018363</name>
</gene>
<evidence type="ECO:0000313" key="2">
    <source>
        <dbReference type="EMBL" id="WAR08405.1"/>
    </source>
</evidence>
<feature type="transmembrane region" description="Helical" evidence="1">
    <location>
        <begin position="6"/>
        <end position="37"/>
    </location>
</feature>
<evidence type="ECO:0000256" key="1">
    <source>
        <dbReference type="SAM" id="Phobius"/>
    </source>
</evidence>
<evidence type="ECO:0008006" key="4">
    <source>
        <dbReference type="Google" id="ProtNLM"/>
    </source>
</evidence>
<organism evidence="2 3">
    <name type="scientific">Mya arenaria</name>
    <name type="common">Soft-shell clam</name>
    <dbReference type="NCBI Taxonomy" id="6604"/>
    <lineage>
        <taxon>Eukaryota</taxon>
        <taxon>Metazoa</taxon>
        <taxon>Spiralia</taxon>
        <taxon>Lophotrochozoa</taxon>
        <taxon>Mollusca</taxon>
        <taxon>Bivalvia</taxon>
        <taxon>Autobranchia</taxon>
        <taxon>Heteroconchia</taxon>
        <taxon>Euheterodonta</taxon>
        <taxon>Imparidentia</taxon>
        <taxon>Neoheterodontei</taxon>
        <taxon>Myida</taxon>
        <taxon>Myoidea</taxon>
        <taxon>Myidae</taxon>
        <taxon>Mya</taxon>
    </lineage>
</organism>
<dbReference type="EMBL" id="CP111017">
    <property type="protein sequence ID" value="WAR08405.1"/>
    <property type="molecule type" value="Genomic_DNA"/>
</dbReference>
<keyword evidence="1" id="KW-1133">Transmembrane helix</keyword>
<dbReference type="Proteomes" id="UP001164746">
    <property type="component" value="Chromosome 6"/>
</dbReference>
<proteinExistence type="predicted"/>
<protein>
    <recommendedName>
        <fullName evidence="4">ATP synthase F0 subunit 8</fullName>
    </recommendedName>
</protein>
<reference evidence="2" key="1">
    <citation type="submission" date="2022-11" db="EMBL/GenBank/DDBJ databases">
        <title>Centuries of genome instability and evolution in soft-shell clam transmissible cancer (bioRxiv).</title>
        <authorList>
            <person name="Hart S.F.M."/>
            <person name="Yonemitsu M.A."/>
            <person name="Giersch R.M."/>
            <person name="Beal B.F."/>
            <person name="Arriagada G."/>
            <person name="Davis B.W."/>
            <person name="Ostrander E.A."/>
            <person name="Goff S.P."/>
            <person name="Metzger M.J."/>
        </authorList>
    </citation>
    <scope>NUCLEOTIDE SEQUENCE</scope>
    <source>
        <strain evidence="2">MELC-2E11</strain>
        <tissue evidence="2">Siphon/mantle</tissue>
    </source>
</reference>
<evidence type="ECO:0000313" key="3">
    <source>
        <dbReference type="Proteomes" id="UP001164746"/>
    </source>
</evidence>
<name>A0ABY7EEE4_MYAAR</name>
<keyword evidence="1" id="KW-0472">Membrane</keyword>
<sequence length="103" mass="11613">MSKATYFIIVLVMGTAVTFPPYCATASLMAGVLLINVNRKQKMIKKSTIMNTINQKINVKSKTPGRKTDNGFLTRKKKLDEKFSERAHVAIKLRPEQLGHIHL</sequence>